<dbReference type="GeneID" id="105272645"/>
<evidence type="ECO:0000256" key="1">
    <source>
        <dbReference type="ARBA" id="ARBA00004123"/>
    </source>
</evidence>
<feature type="domain" description="ERCC4" evidence="11">
    <location>
        <begin position="665"/>
        <end position="745"/>
    </location>
</feature>
<dbReference type="Gene3D" id="1.10.150.20">
    <property type="entry name" value="5' to 3' exonuclease, C-terminal subdomain"/>
    <property type="match status" value="1"/>
</dbReference>
<keyword evidence="9" id="KW-0539">Nucleus</keyword>
<keyword evidence="7" id="KW-0238">DNA-binding</keyword>
<evidence type="ECO:0000256" key="5">
    <source>
        <dbReference type="ARBA" id="ARBA00022763"/>
    </source>
</evidence>
<evidence type="ECO:0000256" key="9">
    <source>
        <dbReference type="ARBA" id="ARBA00023242"/>
    </source>
</evidence>
<protein>
    <recommendedName>
        <fullName evidence="10">DNA repair endonuclease XPF</fullName>
    </recommendedName>
</protein>
<dbReference type="Gene3D" id="3.40.50.10130">
    <property type="match status" value="1"/>
</dbReference>
<dbReference type="InterPro" id="IPR010994">
    <property type="entry name" value="RuvA_2-like"/>
</dbReference>
<reference evidence="13" key="1">
    <citation type="submission" date="2025-08" db="UniProtKB">
        <authorList>
            <consortium name="RefSeq"/>
        </authorList>
    </citation>
    <scope>IDENTIFICATION</scope>
</reference>
<evidence type="ECO:0000256" key="3">
    <source>
        <dbReference type="ARBA" id="ARBA00022722"/>
    </source>
</evidence>
<dbReference type="GO" id="GO:0003697">
    <property type="term" value="F:single-stranded DNA binding"/>
    <property type="evidence" value="ECO:0007669"/>
    <property type="project" value="TreeGrafter"/>
</dbReference>
<dbReference type="InterPro" id="IPR006166">
    <property type="entry name" value="ERCC4_domain"/>
</dbReference>
<dbReference type="InterPro" id="IPR011335">
    <property type="entry name" value="Restrct_endonuc-II-like"/>
</dbReference>
<evidence type="ECO:0000259" key="11">
    <source>
        <dbReference type="SMART" id="SM00891"/>
    </source>
</evidence>
<dbReference type="GO" id="GO:0003684">
    <property type="term" value="F:damaged DNA binding"/>
    <property type="evidence" value="ECO:0007669"/>
    <property type="project" value="TreeGrafter"/>
</dbReference>
<comment type="subcellular location">
    <subcellularLocation>
        <location evidence="1">Nucleus</location>
    </subcellularLocation>
</comment>
<evidence type="ECO:0000256" key="7">
    <source>
        <dbReference type="ARBA" id="ARBA00023125"/>
    </source>
</evidence>
<evidence type="ECO:0000256" key="2">
    <source>
        <dbReference type="ARBA" id="ARBA00010015"/>
    </source>
</evidence>
<dbReference type="SUPFAM" id="SSF47781">
    <property type="entry name" value="RuvA domain 2-like"/>
    <property type="match status" value="1"/>
</dbReference>
<proteinExistence type="inferred from homology"/>
<dbReference type="PANTHER" id="PTHR10150:SF0">
    <property type="entry name" value="DNA REPAIR ENDONUCLEASE XPF"/>
    <property type="match status" value="1"/>
</dbReference>
<name>A0A9R1TQC8_9HYME</name>
<evidence type="ECO:0000256" key="8">
    <source>
        <dbReference type="ARBA" id="ARBA00023204"/>
    </source>
</evidence>
<dbReference type="AlphaFoldDB" id="A0A9R1TQC8"/>
<dbReference type="CTD" id="31373"/>
<keyword evidence="12" id="KW-1185">Reference proteome</keyword>
<keyword evidence="4 13" id="KW-0255">Endonuclease</keyword>
<evidence type="ECO:0000256" key="4">
    <source>
        <dbReference type="ARBA" id="ARBA00022759"/>
    </source>
</evidence>
<accession>A0A9R1TQC8</accession>
<comment type="similarity">
    <text evidence="2">Belongs to the XPF family.</text>
</comment>
<evidence type="ECO:0000313" key="12">
    <source>
        <dbReference type="Proteomes" id="UP000694866"/>
    </source>
</evidence>
<evidence type="ECO:0000313" key="13">
    <source>
        <dbReference type="RefSeq" id="XP_011313153.1"/>
    </source>
</evidence>
<gene>
    <name evidence="13" type="primary">mei-9</name>
</gene>
<dbReference type="GO" id="GO:0000724">
    <property type="term" value="P:double-strand break repair via homologous recombination"/>
    <property type="evidence" value="ECO:0007669"/>
    <property type="project" value="TreeGrafter"/>
</dbReference>
<dbReference type="GO" id="GO:1901255">
    <property type="term" value="P:nucleotide-excision repair involved in interstrand cross-link repair"/>
    <property type="evidence" value="ECO:0007669"/>
    <property type="project" value="TreeGrafter"/>
</dbReference>
<dbReference type="GO" id="GO:0000110">
    <property type="term" value="C:nucleotide-excision repair factor 1 complex"/>
    <property type="evidence" value="ECO:0007669"/>
    <property type="project" value="TreeGrafter"/>
</dbReference>
<dbReference type="InterPro" id="IPR047520">
    <property type="entry name" value="XPF_nuclease"/>
</dbReference>
<dbReference type="KEGG" id="fas:105272645"/>
<sequence length="922" mass="105402">MFYIYMHCVWRPPSLGVYGHPHLSHESSQYNLLVYNVIAVNNLHEEIFNARTIPSSAIVEMLDYENQMFLEALQDDGLMISAKGLGLETVFTNILKVYSDPGNLVIVLGITDHDEQFFISKLEAMNVKPLPRVVTAHVSSGEREALYLQGGVLFLSGRIFVVELLKCRVPLNLVTGILVWKAHRIMNSYQEAFSLRLYRQNNKTGFIKAFTDSALAFTVNFSQVEQVMKTLFLKHLFLWPRFHTTVISSLSNYKPEVIELHVKITQKMLGIQAALLDIMNFIIKELKRINKYLDLEDLNAENAISYKFHKQLQHQLDPIWHQLGSSTKQLVTDLKLLSNFMTQLTHESSVSFYASINRLRTMEYALKSSGWLILDAVEDLFIHSKSRVYNNKNEFTPEPCPKWSALSDILQEIHMQGNKIDQEMEFGKTVLILTSDGRTCAQLKNYLTMGAGEYLLWEAMKYLKKSEHLKSNRNEEEQTSTGFPELQDEILGQDNYVLTYTQQLPEKTSQNKEHYSTLQDCLEISDSNTNLPLSVPLVVIQSVKRGGNPMALQQALQEHTPRYVVMYDADVSSIRQLEAYQNYHPTVPLKIYFVIYAVSVEEQEYLTALRREKEAFEMLINTKQTMIIPSDQDGKADNVLTVSTEIHDPSFRKEGRELTDGIVSTIIVDIREFRSELPGLLHKRGINIEPMTIIVGDYILTPEICVERKSISDLIMSLNSGRLYNQAVSMTRHYAKPMLLIEFDQNKSFCLQGNYYMSKEMRSFDVTAKLQLLTLHFPHLKIVWSPNPQATTQLFEELKQGRAEPDGYAASQIGLDEFVENKKNDVERFNAKIQDFVTKLPGIYTKNLRLIMNDGVSLDHLIVLKQESLTVLMGNSNDAKKLYGAFHKKFKPEEAGSSTTMSKAATKIKNKGLFPSKIKGVK</sequence>
<keyword evidence="8" id="KW-0234">DNA repair</keyword>
<keyword evidence="5" id="KW-0227">DNA damage</keyword>
<evidence type="ECO:0000256" key="10">
    <source>
        <dbReference type="ARBA" id="ARBA00072370"/>
    </source>
</evidence>
<dbReference type="SUPFAM" id="SSF52980">
    <property type="entry name" value="Restriction endonuclease-like"/>
    <property type="match status" value="1"/>
</dbReference>
<dbReference type="GO" id="GO:0000014">
    <property type="term" value="F:single-stranded DNA endodeoxyribonuclease activity"/>
    <property type="evidence" value="ECO:0007669"/>
    <property type="project" value="TreeGrafter"/>
</dbReference>
<dbReference type="OrthoDB" id="361020at2759"/>
<dbReference type="Proteomes" id="UP000694866">
    <property type="component" value="Unplaced"/>
</dbReference>
<dbReference type="CDD" id="cd20078">
    <property type="entry name" value="XPF_nuclease_XPF_euk"/>
    <property type="match status" value="1"/>
</dbReference>
<organism evidence="12 13">
    <name type="scientific">Fopius arisanus</name>
    <dbReference type="NCBI Taxonomy" id="64838"/>
    <lineage>
        <taxon>Eukaryota</taxon>
        <taxon>Metazoa</taxon>
        <taxon>Ecdysozoa</taxon>
        <taxon>Arthropoda</taxon>
        <taxon>Hexapoda</taxon>
        <taxon>Insecta</taxon>
        <taxon>Pterygota</taxon>
        <taxon>Neoptera</taxon>
        <taxon>Endopterygota</taxon>
        <taxon>Hymenoptera</taxon>
        <taxon>Apocrita</taxon>
        <taxon>Ichneumonoidea</taxon>
        <taxon>Braconidae</taxon>
        <taxon>Opiinae</taxon>
        <taxon>Fopius</taxon>
    </lineage>
</organism>
<keyword evidence="6" id="KW-0378">Hydrolase</keyword>
<evidence type="ECO:0000256" key="6">
    <source>
        <dbReference type="ARBA" id="ARBA00022801"/>
    </source>
</evidence>
<dbReference type="FunFam" id="3.40.50.10130:FF:000002">
    <property type="entry name" value="DNA repair endonuclease XPF"/>
    <property type="match status" value="1"/>
</dbReference>
<dbReference type="GO" id="GO:0000712">
    <property type="term" value="P:resolution of meiotic recombination intermediates"/>
    <property type="evidence" value="ECO:0007669"/>
    <property type="project" value="TreeGrafter"/>
</dbReference>
<keyword evidence="3" id="KW-0540">Nuclease</keyword>
<dbReference type="SMART" id="SM00891">
    <property type="entry name" value="ERCC4"/>
    <property type="match status" value="1"/>
</dbReference>
<dbReference type="RefSeq" id="XP_011313153.1">
    <property type="nucleotide sequence ID" value="XM_011314851.1"/>
</dbReference>
<dbReference type="PANTHER" id="PTHR10150">
    <property type="entry name" value="DNA REPAIR ENDONUCLEASE XPF"/>
    <property type="match status" value="1"/>
</dbReference>
<dbReference type="Pfam" id="PF02732">
    <property type="entry name" value="ERCC4"/>
    <property type="match status" value="1"/>
</dbReference>